<reference evidence="2 3" key="1">
    <citation type="journal article" date="2016" name="Front. Microbiol.">
        <title>Comparative Genomics Analysis of Streptomyces Species Reveals Their Adaptation to the Marine Environment and Their Diversity at the Genomic Level.</title>
        <authorList>
            <person name="Tian X."/>
            <person name="Zhang Z."/>
            <person name="Yang T."/>
            <person name="Chen M."/>
            <person name="Li J."/>
            <person name="Chen F."/>
            <person name="Yang J."/>
            <person name="Li W."/>
            <person name="Zhang B."/>
            <person name="Zhang Z."/>
            <person name="Wu J."/>
            <person name="Zhang C."/>
            <person name="Long L."/>
            <person name="Xiao J."/>
        </authorList>
    </citation>
    <scope>NUCLEOTIDE SEQUENCE [LARGE SCALE GENOMIC DNA]</scope>
    <source>
        <strain evidence="2 3">SCSIO 10390</strain>
    </source>
</reference>
<dbReference type="EMBL" id="LJGT01000041">
    <property type="protein sequence ID" value="OEU85675.1"/>
    <property type="molecule type" value="Genomic_DNA"/>
</dbReference>
<dbReference type="STRING" id="933944.AN215_24810"/>
<feature type="region of interest" description="Disordered" evidence="1">
    <location>
        <begin position="1"/>
        <end position="24"/>
    </location>
</feature>
<evidence type="ECO:0000256" key="1">
    <source>
        <dbReference type="SAM" id="MobiDB-lite"/>
    </source>
</evidence>
<protein>
    <submittedName>
        <fullName evidence="2">Uncharacterized protein</fullName>
    </submittedName>
</protein>
<dbReference type="AlphaFoldDB" id="A0A1E7JGS2"/>
<accession>A0A1E7JGS2</accession>
<evidence type="ECO:0000313" key="2">
    <source>
        <dbReference type="EMBL" id="OEU85675.1"/>
    </source>
</evidence>
<evidence type="ECO:0000313" key="3">
    <source>
        <dbReference type="Proteomes" id="UP000176087"/>
    </source>
</evidence>
<dbReference type="RefSeq" id="WP_070010924.1">
    <property type="nucleotide sequence ID" value="NZ_LJGT01000041.1"/>
</dbReference>
<name>A0A1E7JGS2_9ACTN</name>
<proteinExistence type="predicted"/>
<sequence length="96" mass="10097">MSRGRTLPEPLQEPGGGDRPDEQGRAVGILSITATTGEPVRAISSAISTMVQFGVTENGLGRPSRRQSDTNWSGTTLSRSAYLSSMIRASSGSCLK</sequence>
<comment type="caution">
    <text evidence="2">The sequence shown here is derived from an EMBL/GenBank/DDBJ whole genome shotgun (WGS) entry which is preliminary data.</text>
</comment>
<keyword evidence="3" id="KW-1185">Reference proteome</keyword>
<dbReference type="Proteomes" id="UP000176087">
    <property type="component" value="Unassembled WGS sequence"/>
</dbReference>
<organism evidence="2 3">
    <name type="scientific">Streptomyces abyssalis</name>
    <dbReference type="NCBI Taxonomy" id="933944"/>
    <lineage>
        <taxon>Bacteria</taxon>
        <taxon>Bacillati</taxon>
        <taxon>Actinomycetota</taxon>
        <taxon>Actinomycetes</taxon>
        <taxon>Kitasatosporales</taxon>
        <taxon>Streptomycetaceae</taxon>
        <taxon>Streptomyces</taxon>
    </lineage>
</organism>
<gene>
    <name evidence="2" type="ORF">AN215_24810</name>
</gene>